<gene>
    <name evidence="10" type="ORF">CLIB1423_07S02740</name>
</gene>
<evidence type="ECO:0000256" key="2">
    <source>
        <dbReference type="ARBA" id="ARBA00012656"/>
    </source>
</evidence>
<dbReference type="GO" id="GO:0097354">
    <property type="term" value="P:prenylation"/>
    <property type="evidence" value="ECO:0007669"/>
    <property type="project" value="UniProtKB-UniRule"/>
</dbReference>
<keyword evidence="11" id="KW-1185">Reference proteome</keyword>
<dbReference type="GO" id="GO:0005968">
    <property type="term" value="C:Rab-protein geranylgeranyltransferase complex"/>
    <property type="evidence" value="ECO:0007669"/>
    <property type="project" value="TreeGrafter"/>
</dbReference>
<dbReference type="OrthoDB" id="1658at2759"/>
<comment type="function">
    <text evidence="9">Catalyzes the transfer of a geranyl-geranyl moiety from geranyl-geranyl pyrophosphate to cysteines occuring in specific C-terminal amino acid sequences.</text>
</comment>
<dbReference type="Proteomes" id="UP000837801">
    <property type="component" value="Unassembled WGS sequence"/>
</dbReference>
<comment type="similarity">
    <text evidence="1 9">Belongs to the protein prenyltransferase subunit alpha family.</text>
</comment>
<evidence type="ECO:0000256" key="5">
    <source>
        <dbReference type="ARBA" id="ARBA00022679"/>
    </source>
</evidence>
<dbReference type="SUPFAM" id="SSF48439">
    <property type="entry name" value="Protein prenylyltransferase"/>
    <property type="match status" value="1"/>
</dbReference>
<evidence type="ECO:0000256" key="3">
    <source>
        <dbReference type="ARBA" id="ARBA00014772"/>
    </source>
</evidence>
<dbReference type="PROSITE" id="PS51147">
    <property type="entry name" value="PFTA"/>
    <property type="match status" value="4"/>
</dbReference>
<evidence type="ECO:0000313" key="10">
    <source>
        <dbReference type="EMBL" id="CAH2352578.1"/>
    </source>
</evidence>
<comment type="caution">
    <text evidence="10">The sequence shown here is derived from an EMBL/GenBank/DDBJ whole genome shotgun (WGS) entry which is preliminary data.</text>
</comment>
<organism evidence="10 11">
    <name type="scientific">[Candida] railenensis</name>
    <dbReference type="NCBI Taxonomy" id="45579"/>
    <lineage>
        <taxon>Eukaryota</taxon>
        <taxon>Fungi</taxon>
        <taxon>Dikarya</taxon>
        <taxon>Ascomycota</taxon>
        <taxon>Saccharomycotina</taxon>
        <taxon>Pichiomycetes</taxon>
        <taxon>Debaryomycetaceae</taxon>
        <taxon>Kurtzmaniella</taxon>
    </lineage>
</organism>
<accession>A0A9P0QPY2</accession>
<evidence type="ECO:0000256" key="8">
    <source>
        <dbReference type="ARBA" id="ARBA00047658"/>
    </source>
</evidence>
<evidence type="ECO:0000313" key="11">
    <source>
        <dbReference type="Proteomes" id="UP000837801"/>
    </source>
</evidence>
<keyword evidence="5 9" id="KW-0808">Transferase</keyword>
<keyword evidence="6" id="KW-0677">Repeat</keyword>
<name>A0A9P0QPY2_9ASCO</name>
<evidence type="ECO:0000256" key="6">
    <source>
        <dbReference type="ARBA" id="ARBA00022737"/>
    </source>
</evidence>
<protein>
    <recommendedName>
        <fullName evidence="3 9">Geranylgeranyl transferase type-2 subunit alpha</fullName>
        <ecNumber evidence="2 9">2.5.1.60</ecNumber>
    </recommendedName>
    <alternativeName>
        <fullName evidence="7 9">Geranylgeranyl transferase type II subunit alpha</fullName>
    </alternativeName>
</protein>
<dbReference type="EC" id="2.5.1.60" evidence="2 9"/>
<comment type="catalytic activity">
    <reaction evidence="8 9">
        <text>geranylgeranyl diphosphate + L-cysteinyl-[protein] = S-geranylgeranyl-L-cysteinyl-[protein] + diphosphate</text>
        <dbReference type="Rhea" id="RHEA:21240"/>
        <dbReference type="Rhea" id="RHEA-COMP:10131"/>
        <dbReference type="Rhea" id="RHEA-COMP:11537"/>
        <dbReference type="ChEBI" id="CHEBI:29950"/>
        <dbReference type="ChEBI" id="CHEBI:33019"/>
        <dbReference type="ChEBI" id="CHEBI:57533"/>
        <dbReference type="ChEBI" id="CHEBI:86021"/>
        <dbReference type="EC" id="2.5.1.60"/>
    </reaction>
</comment>
<dbReference type="Pfam" id="PF01239">
    <property type="entry name" value="PPTA"/>
    <property type="match status" value="5"/>
</dbReference>
<sequence>MQHGIKRTILSKEARQDKYERDAIKISTYRNLTATIFQRRAESDFSTEALELATNLLNLNPEFYSVWNYRREILLDLIKKEPGSKKTRLEYDLKMIMAFLRRYPKCYWIWNHRVWCLQELATSNEANWAFELGIVSKLLEMDARNYHGWQYRRFVVESMEDSKKHNASNSDEYATELLEITFKEYQYTTAKINNNISNFSAWHNRSKVIPKLYRLWKSHGQNSDQYRELVTTFQSPYSILIHELELIKTGMYMDADDTSIWLYLQWLLTDQLFVDDLNKREDGSDGKKSFRSILDEELDIIEELNELEKDDHPENKDHVWCLKSIIVIKKLIAKELVDKEQKYRVESEIKEAFEKLIELDSLRKGRYIDQLKEFREEVTTV</sequence>
<dbReference type="InterPro" id="IPR002088">
    <property type="entry name" value="Prenyl_trans_a"/>
</dbReference>
<dbReference type="PANTHER" id="PTHR11129:SF2">
    <property type="entry name" value="GERANYLGERANYL TRANSFERASE TYPE-2 SUBUNIT ALPHA"/>
    <property type="match status" value="1"/>
</dbReference>
<dbReference type="EMBL" id="CAKXYY010000007">
    <property type="protein sequence ID" value="CAH2352578.1"/>
    <property type="molecule type" value="Genomic_DNA"/>
</dbReference>
<dbReference type="GO" id="GO:0004663">
    <property type="term" value="F:Rab geranylgeranyltransferase activity"/>
    <property type="evidence" value="ECO:0007669"/>
    <property type="project" value="UniProtKB-UniRule"/>
</dbReference>
<proteinExistence type="inferred from homology"/>
<keyword evidence="4 9" id="KW-0637">Prenyltransferase</keyword>
<reference evidence="10" key="1">
    <citation type="submission" date="2022-03" db="EMBL/GenBank/DDBJ databases">
        <authorList>
            <person name="Legras J.-L."/>
            <person name="Devillers H."/>
            <person name="Grondin C."/>
        </authorList>
    </citation>
    <scope>NUCLEOTIDE SEQUENCE</scope>
    <source>
        <strain evidence="10">CLIB 1423</strain>
    </source>
</reference>
<dbReference type="FunFam" id="1.25.40.120:FF:000035">
    <property type="entry name" value="Geranylgeranyl transferase type-2 subunit alpha"/>
    <property type="match status" value="1"/>
</dbReference>
<dbReference type="Gene3D" id="1.25.40.120">
    <property type="entry name" value="Protein prenylyltransferase"/>
    <property type="match status" value="1"/>
</dbReference>
<evidence type="ECO:0000256" key="1">
    <source>
        <dbReference type="ARBA" id="ARBA00006734"/>
    </source>
</evidence>
<evidence type="ECO:0000256" key="7">
    <source>
        <dbReference type="ARBA" id="ARBA00031267"/>
    </source>
</evidence>
<dbReference type="PANTHER" id="PTHR11129">
    <property type="entry name" value="PROTEIN FARNESYLTRANSFERASE ALPHA SUBUNIT/RAB GERANYLGERANYL TRANSFERASE ALPHA SUBUNIT"/>
    <property type="match status" value="1"/>
</dbReference>
<evidence type="ECO:0000256" key="9">
    <source>
        <dbReference type="RuleBase" id="RU367120"/>
    </source>
</evidence>
<evidence type="ECO:0000256" key="4">
    <source>
        <dbReference type="ARBA" id="ARBA00022602"/>
    </source>
</evidence>
<dbReference type="AlphaFoldDB" id="A0A9P0QPY2"/>